<dbReference type="CDD" id="cd05233">
    <property type="entry name" value="SDR_c"/>
    <property type="match status" value="1"/>
</dbReference>
<protein>
    <submittedName>
        <fullName evidence="4">SDR family NAD(P)-dependent oxidoreductase</fullName>
    </submittedName>
</protein>
<comment type="caution">
    <text evidence="4">The sequence shown here is derived from an EMBL/GenBank/DDBJ whole genome shotgun (WGS) entry which is preliminary data.</text>
</comment>
<dbReference type="PRINTS" id="PR00080">
    <property type="entry name" value="SDRFAMILY"/>
</dbReference>
<dbReference type="PANTHER" id="PTHR42901">
    <property type="entry name" value="ALCOHOL DEHYDROGENASE"/>
    <property type="match status" value="1"/>
</dbReference>
<dbReference type="Gene3D" id="3.40.50.720">
    <property type="entry name" value="NAD(P)-binding Rossmann-like Domain"/>
    <property type="match status" value="1"/>
</dbReference>
<accession>A0A3R9EHQ7</accession>
<dbReference type="OrthoDB" id="8613661at2"/>
<dbReference type="Proteomes" id="UP000269041">
    <property type="component" value="Unassembled WGS sequence"/>
</dbReference>
<organism evidence="4 5">
    <name type="scientific">Vibrio pectenicida</name>
    <dbReference type="NCBI Taxonomy" id="62763"/>
    <lineage>
        <taxon>Bacteria</taxon>
        <taxon>Pseudomonadati</taxon>
        <taxon>Pseudomonadota</taxon>
        <taxon>Gammaproteobacteria</taxon>
        <taxon>Vibrionales</taxon>
        <taxon>Vibrionaceae</taxon>
        <taxon>Vibrio</taxon>
    </lineage>
</organism>
<gene>
    <name evidence="4" type="ORF">EJA03_12800</name>
</gene>
<evidence type="ECO:0000256" key="1">
    <source>
        <dbReference type="ARBA" id="ARBA00006484"/>
    </source>
</evidence>
<keyword evidence="5" id="KW-1185">Reference proteome</keyword>
<dbReference type="InterPro" id="IPR002347">
    <property type="entry name" value="SDR_fam"/>
</dbReference>
<evidence type="ECO:0000256" key="2">
    <source>
        <dbReference type="ARBA" id="ARBA00023002"/>
    </source>
</evidence>
<dbReference type="RefSeq" id="WP_125322133.1">
    <property type="nucleotide sequence ID" value="NZ_AP024890.1"/>
</dbReference>
<dbReference type="InterPro" id="IPR036291">
    <property type="entry name" value="NAD(P)-bd_dom_sf"/>
</dbReference>
<dbReference type="Pfam" id="PF00106">
    <property type="entry name" value="adh_short"/>
    <property type="match status" value="1"/>
</dbReference>
<keyword evidence="2" id="KW-0560">Oxidoreductase</keyword>
<proteinExistence type="inferred from homology"/>
<comment type="similarity">
    <text evidence="1 3">Belongs to the short-chain dehydrogenases/reductases (SDR) family.</text>
</comment>
<dbReference type="EMBL" id="RSFA01000057">
    <property type="protein sequence ID" value="RSD30675.1"/>
    <property type="molecule type" value="Genomic_DNA"/>
</dbReference>
<dbReference type="GO" id="GO:0016491">
    <property type="term" value="F:oxidoreductase activity"/>
    <property type="evidence" value="ECO:0007669"/>
    <property type="project" value="UniProtKB-KW"/>
</dbReference>
<evidence type="ECO:0000256" key="3">
    <source>
        <dbReference type="RuleBase" id="RU000363"/>
    </source>
</evidence>
<dbReference type="SUPFAM" id="SSF51735">
    <property type="entry name" value="NAD(P)-binding Rossmann-fold domains"/>
    <property type="match status" value="1"/>
</dbReference>
<reference evidence="4 5" key="1">
    <citation type="submission" date="2018-12" db="EMBL/GenBank/DDBJ databases">
        <title>Genomic taxonomy of the Vibrionaceae family.</title>
        <authorList>
            <person name="Gomez-Gil B."/>
            <person name="Enciso-Ibarra K."/>
        </authorList>
    </citation>
    <scope>NUCLEOTIDE SEQUENCE [LARGE SCALE GENOMIC DNA]</scope>
    <source>
        <strain evidence="4 5">CAIM 594</strain>
    </source>
</reference>
<evidence type="ECO:0000313" key="4">
    <source>
        <dbReference type="EMBL" id="RSD30675.1"/>
    </source>
</evidence>
<dbReference type="PIRSF" id="PIRSF000126">
    <property type="entry name" value="11-beta-HSD1"/>
    <property type="match status" value="1"/>
</dbReference>
<name>A0A3R9EHQ7_9VIBR</name>
<dbReference type="AlphaFoldDB" id="A0A3R9EHQ7"/>
<dbReference type="PRINTS" id="PR00081">
    <property type="entry name" value="GDHRDH"/>
</dbReference>
<sequence>MAKTALITGASRGIGKAISHYFAQQGYHLVLIANSLNNLNKLRSEINREFPDLSIQVYSIDFSYPELLESSLLPILENINNIDVLVNSAGILKAGNIGLSFTQLTELININLTSTMVICNVVAQKMQQQKFGEIYNLGSTAGLSPVAKIAAYSATKSAIVSYSQSLYQELLPYNIKVCCLCPSVVDTDMTDDGRIDNQLKIETKDITKAIDFVRSLSSGSAMSVIPIRCKIIDLENS</sequence>
<evidence type="ECO:0000313" key="5">
    <source>
        <dbReference type="Proteomes" id="UP000269041"/>
    </source>
</evidence>
<dbReference type="PANTHER" id="PTHR42901:SF1">
    <property type="entry name" value="ALCOHOL DEHYDROGENASE"/>
    <property type="match status" value="1"/>
</dbReference>